<feature type="compositionally biased region" description="Polar residues" evidence="1">
    <location>
        <begin position="41"/>
        <end position="62"/>
    </location>
</feature>
<accession>A0ABD0K9Y9</accession>
<dbReference type="EMBL" id="JACVVK020000218">
    <property type="protein sequence ID" value="KAK7483940.1"/>
    <property type="molecule type" value="Genomic_DNA"/>
</dbReference>
<name>A0ABD0K9Y9_9CAEN</name>
<sequence length="95" mass="10620">MPQVPVSAAFHTARRIWQRSRDRRQGREKNIRQHPNFPLFQEQTLAGTKQSKTNSNVGSQTEDPILISSPGLASQSNVDSDSELPHGKLDKLKTA</sequence>
<reference evidence="2 3" key="1">
    <citation type="journal article" date="2023" name="Sci. Data">
        <title>Genome assembly of the Korean intertidal mud-creeper Batillaria attramentaria.</title>
        <authorList>
            <person name="Patra A.K."/>
            <person name="Ho P.T."/>
            <person name="Jun S."/>
            <person name="Lee S.J."/>
            <person name="Kim Y."/>
            <person name="Won Y.J."/>
        </authorList>
    </citation>
    <scope>NUCLEOTIDE SEQUENCE [LARGE SCALE GENOMIC DNA]</scope>
    <source>
        <strain evidence="2">Wonlab-2016</strain>
    </source>
</reference>
<gene>
    <name evidence="2" type="ORF">BaRGS_00024824</name>
</gene>
<keyword evidence="3" id="KW-1185">Reference proteome</keyword>
<feature type="compositionally biased region" description="Basic and acidic residues" evidence="1">
    <location>
        <begin position="83"/>
        <end position="95"/>
    </location>
</feature>
<organism evidence="2 3">
    <name type="scientific">Batillaria attramentaria</name>
    <dbReference type="NCBI Taxonomy" id="370345"/>
    <lineage>
        <taxon>Eukaryota</taxon>
        <taxon>Metazoa</taxon>
        <taxon>Spiralia</taxon>
        <taxon>Lophotrochozoa</taxon>
        <taxon>Mollusca</taxon>
        <taxon>Gastropoda</taxon>
        <taxon>Caenogastropoda</taxon>
        <taxon>Sorbeoconcha</taxon>
        <taxon>Cerithioidea</taxon>
        <taxon>Batillariidae</taxon>
        <taxon>Batillaria</taxon>
    </lineage>
</organism>
<evidence type="ECO:0000313" key="2">
    <source>
        <dbReference type="EMBL" id="KAK7483940.1"/>
    </source>
</evidence>
<comment type="caution">
    <text evidence="2">The sequence shown here is derived from an EMBL/GenBank/DDBJ whole genome shotgun (WGS) entry which is preliminary data.</text>
</comment>
<evidence type="ECO:0000256" key="1">
    <source>
        <dbReference type="SAM" id="MobiDB-lite"/>
    </source>
</evidence>
<feature type="region of interest" description="Disordered" evidence="1">
    <location>
        <begin position="1"/>
        <end position="95"/>
    </location>
</feature>
<feature type="compositionally biased region" description="Basic and acidic residues" evidence="1">
    <location>
        <begin position="19"/>
        <end position="31"/>
    </location>
</feature>
<dbReference type="AlphaFoldDB" id="A0ABD0K9Y9"/>
<evidence type="ECO:0000313" key="3">
    <source>
        <dbReference type="Proteomes" id="UP001519460"/>
    </source>
</evidence>
<proteinExistence type="predicted"/>
<dbReference type="Proteomes" id="UP001519460">
    <property type="component" value="Unassembled WGS sequence"/>
</dbReference>
<protein>
    <submittedName>
        <fullName evidence="2">Uncharacterized protein</fullName>
    </submittedName>
</protein>